<dbReference type="EMBL" id="CP034593">
    <property type="protein sequence ID" value="AZQ78091.1"/>
    <property type="molecule type" value="Genomic_DNA"/>
</dbReference>
<dbReference type="SUPFAM" id="SSF54909">
    <property type="entry name" value="Dimeric alpha+beta barrel"/>
    <property type="match status" value="1"/>
</dbReference>
<evidence type="ECO:0000313" key="1">
    <source>
        <dbReference type="EMBL" id="AZQ78091.1"/>
    </source>
</evidence>
<dbReference type="OrthoDB" id="3212458at2"/>
<reference evidence="1 2" key="1">
    <citation type="submission" date="2018-12" db="EMBL/GenBank/DDBJ databases">
        <title>Complete genome sequence of Flaviflexus sp. H23T48.</title>
        <authorList>
            <person name="Bae J.-W."/>
            <person name="Lee J.-Y."/>
        </authorList>
    </citation>
    <scope>NUCLEOTIDE SEQUENCE [LARGE SCALE GENOMIC DNA]</scope>
    <source>
        <strain evidence="1 2">H23T48</strain>
    </source>
</reference>
<dbReference type="KEGG" id="flh:EJ997_01210"/>
<sequence>MPKFLISFPSSAMNLTPEELEEAVNDSHAVWREAVDAGVWVFGGAIDEDTAPVIVEADGAMTRGTYPDSGKLDGGFAIFDVPTYEEAVEWAAKIAKACKCPQELRIFSDDPEA</sequence>
<gene>
    <name evidence="1" type="ORF">EJ997_01210</name>
</gene>
<proteinExistence type="predicted"/>
<accession>A0A3S9Q0I2</accession>
<name>A0A3S9Q0I2_9ACTO</name>
<dbReference type="Proteomes" id="UP000280344">
    <property type="component" value="Chromosome"/>
</dbReference>
<organism evidence="1 2">
    <name type="scientific">Flaviflexus ciconiae</name>
    <dbReference type="NCBI Taxonomy" id="2496867"/>
    <lineage>
        <taxon>Bacteria</taxon>
        <taxon>Bacillati</taxon>
        <taxon>Actinomycetota</taxon>
        <taxon>Actinomycetes</taxon>
        <taxon>Actinomycetales</taxon>
        <taxon>Actinomycetaceae</taxon>
        <taxon>Flaviflexus</taxon>
    </lineage>
</organism>
<dbReference type="AlphaFoldDB" id="A0A3S9Q0I2"/>
<evidence type="ECO:0000313" key="2">
    <source>
        <dbReference type="Proteomes" id="UP000280344"/>
    </source>
</evidence>
<keyword evidence="2" id="KW-1185">Reference proteome</keyword>
<protein>
    <submittedName>
        <fullName evidence="1">Transcription initiation protein</fullName>
    </submittedName>
</protein>
<dbReference type="InterPro" id="IPR011008">
    <property type="entry name" value="Dimeric_a/b-barrel"/>
</dbReference>
<dbReference type="Gene3D" id="3.30.70.1060">
    <property type="entry name" value="Dimeric alpha+beta barrel"/>
    <property type="match status" value="1"/>
</dbReference>